<dbReference type="InterPro" id="IPR035472">
    <property type="entry name" value="RpiR-like_SIS"/>
</dbReference>
<comment type="caution">
    <text evidence="6">The sequence shown here is derived from an EMBL/GenBank/DDBJ whole genome shotgun (WGS) entry which is preliminary data.</text>
</comment>
<dbReference type="RefSeq" id="WP_379870938.1">
    <property type="nucleotide sequence ID" value="NZ_JBHTBH010000004.1"/>
</dbReference>
<reference evidence="7" key="1">
    <citation type="journal article" date="2019" name="Int. J. Syst. Evol. Microbiol.">
        <title>The Global Catalogue of Microorganisms (GCM) 10K type strain sequencing project: providing services to taxonomists for standard genome sequencing and annotation.</title>
        <authorList>
            <consortium name="The Broad Institute Genomics Platform"/>
            <consortium name="The Broad Institute Genome Sequencing Center for Infectious Disease"/>
            <person name="Wu L."/>
            <person name="Ma J."/>
        </authorList>
    </citation>
    <scope>NUCLEOTIDE SEQUENCE [LARGE SCALE GENOMIC DNA]</scope>
    <source>
        <strain evidence="7">CGMCC 4.7382</strain>
    </source>
</reference>
<keyword evidence="2" id="KW-0238">DNA-binding</keyword>
<organism evidence="6 7">
    <name type="scientific">Marinactinospora rubrisoli</name>
    <dbReference type="NCBI Taxonomy" id="2715399"/>
    <lineage>
        <taxon>Bacteria</taxon>
        <taxon>Bacillati</taxon>
        <taxon>Actinomycetota</taxon>
        <taxon>Actinomycetes</taxon>
        <taxon>Streptosporangiales</taxon>
        <taxon>Nocardiopsidaceae</taxon>
        <taxon>Marinactinospora</taxon>
    </lineage>
</organism>
<evidence type="ECO:0000256" key="1">
    <source>
        <dbReference type="ARBA" id="ARBA00023015"/>
    </source>
</evidence>
<evidence type="ECO:0000259" key="4">
    <source>
        <dbReference type="PROSITE" id="PS51071"/>
    </source>
</evidence>
<evidence type="ECO:0000313" key="6">
    <source>
        <dbReference type="EMBL" id="MFC7328291.1"/>
    </source>
</evidence>
<protein>
    <submittedName>
        <fullName evidence="6">MurR/RpiR family transcriptional regulator</fullName>
    </submittedName>
</protein>
<dbReference type="Pfam" id="PF01418">
    <property type="entry name" value="HTH_6"/>
    <property type="match status" value="1"/>
</dbReference>
<dbReference type="InterPro" id="IPR000281">
    <property type="entry name" value="HTH_RpiR"/>
</dbReference>
<dbReference type="CDD" id="cd05013">
    <property type="entry name" value="SIS_RpiR"/>
    <property type="match status" value="1"/>
</dbReference>
<accession>A0ABW2KE10</accession>
<dbReference type="Gene3D" id="3.40.50.10490">
    <property type="entry name" value="Glucose-6-phosphate isomerase like protein, domain 1"/>
    <property type="match status" value="1"/>
</dbReference>
<dbReference type="PROSITE" id="PS51464">
    <property type="entry name" value="SIS"/>
    <property type="match status" value="1"/>
</dbReference>
<evidence type="ECO:0000259" key="5">
    <source>
        <dbReference type="PROSITE" id="PS51464"/>
    </source>
</evidence>
<evidence type="ECO:0000256" key="3">
    <source>
        <dbReference type="ARBA" id="ARBA00023163"/>
    </source>
</evidence>
<dbReference type="PANTHER" id="PTHR30514">
    <property type="entry name" value="GLUCOKINASE"/>
    <property type="match status" value="1"/>
</dbReference>
<dbReference type="InterPro" id="IPR047640">
    <property type="entry name" value="RpiR-like"/>
</dbReference>
<dbReference type="PROSITE" id="PS51071">
    <property type="entry name" value="HTH_RPIR"/>
    <property type="match status" value="1"/>
</dbReference>
<dbReference type="PANTHER" id="PTHR30514:SF1">
    <property type="entry name" value="HTH-TYPE TRANSCRIPTIONAL REGULATOR HEXR-RELATED"/>
    <property type="match status" value="1"/>
</dbReference>
<dbReference type="Proteomes" id="UP001596540">
    <property type="component" value="Unassembled WGS sequence"/>
</dbReference>
<dbReference type="InterPro" id="IPR001347">
    <property type="entry name" value="SIS_dom"/>
</dbReference>
<dbReference type="EMBL" id="JBHTBH010000004">
    <property type="protein sequence ID" value="MFC7328291.1"/>
    <property type="molecule type" value="Genomic_DNA"/>
</dbReference>
<gene>
    <name evidence="6" type="ORF">ACFQRF_11105</name>
</gene>
<dbReference type="SUPFAM" id="SSF46689">
    <property type="entry name" value="Homeodomain-like"/>
    <property type="match status" value="1"/>
</dbReference>
<name>A0ABW2KE10_9ACTN</name>
<dbReference type="InterPro" id="IPR046348">
    <property type="entry name" value="SIS_dom_sf"/>
</dbReference>
<dbReference type="SUPFAM" id="SSF53697">
    <property type="entry name" value="SIS domain"/>
    <property type="match status" value="1"/>
</dbReference>
<keyword evidence="1" id="KW-0805">Transcription regulation</keyword>
<sequence length="282" mass="30017">MRQILARSRSAYPALSGAERRVADALEATPHELLRLPLKAFAERVGVSEATVVRFCRSIGYDGFRGLRIELATRALVTTGDSTSPVSPDDDVATITDKVLRSGIRVLTDTLATIDADAVTAAVDAIVAASRVECFAVGSSIPVALDLYYRLLRLGIPTSVATDPHMQATSAAHLPDTAVAFGISHTGRSFETHATFRHARAAGARTVLVTSFRGTPIGELADIEIVVASPDPTLRPDAVSSRLAHLAVVDAVTVALAMRDPDRTDEALLRDDAIISEREVAR</sequence>
<dbReference type="Pfam" id="PF01380">
    <property type="entry name" value="SIS"/>
    <property type="match status" value="1"/>
</dbReference>
<dbReference type="InterPro" id="IPR036388">
    <property type="entry name" value="WH-like_DNA-bd_sf"/>
</dbReference>
<feature type="domain" description="HTH rpiR-type" evidence="4">
    <location>
        <begin position="2"/>
        <end position="78"/>
    </location>
</feature>
<keyword evidence="7" id="KW-1185">Reference proteome</keyword>
<evidence type="ECO:0000313" key="7">
    <source>
        <dbReference type="Proteomes" id="UP001596540"/>
    </source>
</evidence>
<proteinExistence type="predicted"/>
<keyword evidence="3" id="KW-0804">Transcription</keyword>
<evidence type="ECO:0000256" key="2">
    <source>
        <dbReference type="ARBA" id="ARBA00023125"/>
    </source>
</evidence>
<feature type="domain" description="SIS" evidence="5">
    <location>
        <begin position="122"/>
        <end position="262"/>
    </location>
</feature>
<dbReference type="InterPro" id="IPR009057">
    <property type="entry name" value="Homeodomain-like_sf"/>
</dbReference>
<dbReference type="Gene3D" id="1.10.10.10">
    <property type="entry name" value="Winged helix-like DNA-binding domain superfamily/Winged helix DNA-binding domain"/>
    <property type="match status" value="1"/>
</dbReference>